<protein>
    <submittedName>
        <fullName evidence="1">Uncharacterized protein</fullName>
    </submittedName>
</protein>
<accession>A0ACC0VTX5</accession>
<proteinExistence type="predicted"/>
<dbReference type="Proteomes" id="UP001163321">
    <property type="component" value="Chromosome 6"/>
</dbReference>
<organism evidence="1 2">
    <name type="scientific">Peronosclerospora sorghi</name>
    <dbReference type="NCBI Taxonomy" id="230839"/>
    <lineage>
        <taxon>Eukaryota</taxon>
        <taxon>Sar</taxon>
        <taxon>Stramenopiles</taxon>
        <taxon>Oomycota</taxon>
        <taxon>Peronosporomycetes</taxon>
        <taxon>Peronosporales</taxon>
        <taxon>Peronosporaceae</taxon>
        <taxon>Peronosclerospora</taxon>
    </lineage>
</organism>
<dbReference type="EMBL" id="CM047585">
    <property type="protein sequence ID" value="KAI9910000.1"/>
    <property type="molecule type" value="Genomic_DNA"/>
</dbReference>
<name>A0ACC0VTX5_9STRA</name>
<comment type="caution">
    <text evidence="1">The sequence shown here is derived from an EMBL/GenBank/DDBJ whole genome shotgun (WGS) entry which is preliminary data.</text>
</comment>
<keyword evidence="2" id="KW-1185">Reference proteome</keyword>
<sequence length="108" mass="12691">MITQRRERKLGLQLTNVFLQLEVFSAHTGDLRLQRKHRLVLFLLQGLIGRQGVKDLFSSAFQIEHTRAQLLLIHVFGDDPREDAEDIRFIYHDKDPMVNARIRLPCKK</sequence>
<evidence type="ECO:0000313" key="1">
    <source>
        <dbReference type="EMBL" id="KAI9910000.1"/>
    </source>
</evidence>
<reference evidence="1 2" key="1">
    <citation type="journal article" date="2022" name="bioRxiv">
        <title>The genome of the oomycete Peronosclerospora sorghi, a cosmopolitan pathogen of maize and sorghum, is inflated with dispersed pseudogenes.</title>
        <authorList>
            <person name="Fletcher K."/>
            <person name="Martin F."/>
            <person name="Isakeit T."/>
            <person name="Cavanaugh K."/>
            <person name="Magill C."/>
            <person name="Michelmore R."/>
        </authorList>
    </citation>
    <scope>NUCLEOTIDE SEQUENCE [LARGE SCALE GENOMIC DNA]</scope>
    <source>
        <strain evidence="1">P6</strain>
    </source>
</reference>
<evidence type="ECO:0000313" key="2">
    <source>
        <dbReference type="Proteomes" id="UP001163321"/>
    </source>
</evidence>
<gene>
    <name evidence="1" type="ORF">PsorP6_010786</name>
</gene>